<dbReference type="AlphaFoldDB" id="A0A418QMK6"/>
<evidence type="ECO:0000313" key="3">
    <source>
        <dbReference type="EMBL" id="RIY06467.1"/>
    </source>
</evidence>
<sequence length="151" mass="16785">MTANEFIATYAPAAQRACHGTGLLASVNLAQAILESGWGGSGLARMANNFFGMKAGTSWRGPVVTLPTKEQLPNGKWITVQAAFRKYATAEEAFADRVALFRRLARYQRLFQLDDAATEARLLRECGYATDQRYPEKLLAIIKSYNLTRYD</sequence>
<organism evidence="3 4">
    <name type="scientific">Hymenobacter rubripertinctus</name>
    <dbReference type="NCBI Taxonomy" id="2029981"/>
    <lineage>
        <taxon>Bacteria</taxon>
        <taxon>Pseudomonadati</taxon>
        <taxon>Bacteroidota</taxon>
        <taxon>Cytophagia</taxon>
        <taxon>Cytophagales</taxon>
        <taxon>Hymenobacteraceae</taxon>
        <taxon>Hymenobacter</taxon>
    </lineage>
</organism>
<accession>A0A418QMK6</accession>
<protein>
    <submittedName>
        <fullName evidence="3">Mannosyl-glycoprotein endo-beta-N-acetylglucosamidase</fullName>
    </submittedName>
</protein>
<feature type="domain" description="Mannosyl-glycoprotein endo-beta-N-acetylglucosamidase-like" evidence="2">
    <location>
        <begin position="2"/>
        <end position="151"/>
    </location>
</feature>
<dbReference type="PANTHER" id="PTHR33308:SF9">
    <property type="entry name" value="PEPTIDOGLYCAN HYDROLASE FLGJ"/>
    <property type="match status" value="1"/>
</dbReference>
<evidence type="ECO:0000256" key="1">
    <source>
        <dbReference type="ARBA" id="ARBA00022801"/>
    </source>
</evidence>
<proteinExistence type="predicted"/>
<dbReference type="Proteomes" id="UP000284250">
    <property type="component" value="Unassembled WGS sequence"/>
</dbReference>
<dbReference type="Gene3D" id="1.10.530.10">
    <property type="match status" value="1"/>
</dbReference>
<dbReference type="SMART" id="SM00047">
    <property type="entry name" value="LYZ2"/>
    <property type="match status" value="1"/>
</dbReference>
<dbReference type="RefSeq" id="WP_119657332.1">
    <property type="nucleotide sequence ID" value="NZ_JBHUOI010000081.1"/>
</dbReference>
<gene>
    <name evidence="3" type="ORF">D0T11_18680</name>
</gene>
<keyword evidence="1" id="KW-0378">Hydrolase</keyword>
<dbReference type="Pfam" id="PF01832">
    <property type="entry name" value="Glucosaminidase"/>
    <property type="match status" value="1"/>
</dbReference>
<dbReference type="InterPro" id="IPR002901">
    <property type="entry name" value="MGlyc_endo_b_GlcNAc-like_dom"/>
</dbReference>
<dbReference type="GO" id="GO:0004040">
    <property type="term" value="F:amidase activity"/>
    <property type="evidence" value="ECO:0007669"/>
    <property type="project" value="InterPro"/>
</dbReference>
<evidence type="ECO:0000313" key="4">
    <source>
        <dbReference type="Proteomes" id="UP000284250"/>
    </source>
</evidence>
<reference evidence="3 4" key="2">
    <citation type="submission" date="2019-01" db="EMBL/GenBank/DDBJ databases">
        <title>Hymenobacter humicola sp. nov., isolated from soils in Antarctica.</title>
        <authorList>
            <person name="Sedlacek I."/>
            <person name="Holochova P."/>
            <person name="Kralova S."/>
            <person name="Pantucek R."/>
            <person name="Stankova E."/>
            <person name="Vrbovska V."/>
            <person name="Kristofova L."/>
            <person name="Svec P."/>
            <person name="Busse H.-J."/>
        </authorList>
    </citation>
    <scope>NUCLEOTIDE SEQUENCE [LARGE SCALE GENOMIC DNA]</scope>
    <source>
        <strain evidence="3 4">CCM 8852</strain>
    </source>
</reference>
<dbReference type="InterPro" id="IPR051056">
    <property type="entry name" value="Glycosyl_Hydrolase_73"/>
</dbReference>
<dbReference type="OrthoDB" id="977752at2"/>
<evidence type="ECO:0000259" key="2">
    <source>
        <dbReference type="SMART" id="SM00047"/>
    </source>
</evidence>
<dbReference type="PRINTS" id="PR01002">
    <property type="entry name" value="FLGFLGJ"/>
</dbReference>
<dbReference type="Gene3D" id="4.10.80.30">
    <property type="entry name" value="DNA polymerase, domain 6"/>
    <property type="match status" value="1"/>
</dbReference>
<dbReference type="EMBL" id="QYCN01000040">
    <property type="protein sequence ID" value="RIY06467.1"/>
    <property type="molecule type" value="Genomic_DNA"/>
</dbReference>
<keyword evidence="4" id="KW-1185">Reference proteome</keyword>
<dbReference type="PANTHER" id="PTHR33308">
    <property type="entry name" value="PEPTIDOGLYCAN HYDROLASE FLGJ"/>
    <property type="match status" value="1"/>
</dbReference>
<comment type="caution">
    <text evidence="3">The sequence shown here is derived from an EMBL/GenBank/DDBJ whole genome shotgun (WGS) entry which is preliminary data.</text>
</comment>
<name>A0A418QMK6_9BACT</name>
<reference evidence="3 4" key="1">
    <citation type="submission" date="2018-09" db="EMBL/GenBank/DDBJ databases">
        <authorList>
            <person name="Zeman M."/>
            <person name="Pardy F."/>
        </authorList>
    </citation>
    <scope>NUCLEOTIDE SEQUENCE [LARGE SCALE GENOMIC DNA]</scope>
    <source>
        <strain evidence="3 4">CCM 8852</strain>
    </source>
</reference>